<dbReference type="Proteomes" id="UP000069272">
    <property type="component" value="Chromosome 2L"/>
</dbReference>
<evidence type="ECO:0000313" key="2">
    <source>
        <dbReference type="EnsemblMetazoa" id="AALB000484-PA"/>
    </source>
</evidence>
<feature type="region of interest" description="Disordered" evidence="1">
    <location>
        <begin position="1"/>
        <end position="28"/>
    </location>
</feature>
<keyword evidence="3" id="KW-1185">Reference proteome</keyword>
<evidence type="ECO:0000313" key="3">
    <source>
        <dbReference type="Proteomes" id="UP000069272"/>
    </source>
</evidence>
<dbReference type="VEuPathDB" id="VectorBase:AALB000484"/>
<sequence length="92" mass="9892">MIANGSTAGAATTEIPNDPCLYRGTTKPTPRPHPIWSMLHPIDLEQDGSSSSSISSSLARDLAWNGRVISITLVVFCFPEQQSGHLLALFVL</sequence>
<organism evidence="2 3">
    <name type="scientific">Anopheles albimanus</name>
    <name type="common">New world malaria mosquito</name>
    <dbReference type="NCBI Taxonomy" id="7167"/>
    <lineage>
        <taxon>Eukaryota</taxon>
        <taxon>Metazoa</taxon>
        <taxon>Ecdysozoa</taxon>
        <taxon>Arthropoda</taxon>
        <taxon>Hexapoda</taxon>
        <taxon>Insecta</taxon>
        <taxon>Pterygota</taxon>
        <taxon>Neoptera</taxon>
        <taxon>Endopterygota</taxon>
        <taxon>Diptera</taxon>
        <taxon>Nematocera</taxon>
        <taxon>Culicoidea</taxon>
        <taxon>Culicidae</taxon>
        <taxon>Anophelinae</taxon>
        <taxon>Anopheles</taxon>
    </lineage>
</organism>
<reference evidence="2 3" key="1">
    <citation type="journal article" date="2017" name="G3 (Bethesda)">
        <title>The Physical Genome Mapping of Anopheles albimanus Corrected Scaffold Misassemblies and Identified Interarm Rearrangements in Genus Anopheles.</title>
        <authorList>
            <person name="Artemov G.N."/>
            <person name="Peery A.N."/>
            <person name="Jiang X."/>
            <person name="Tu Z."/>
            <person name="Stegniy V.N."/>
            <person name="Sharakhova M.V."/>
            <person name="Sharakhov I.V."/>
        </authorList>
    </citation>
    <scope>NUCLEOTIDE SEQUENCE [LARGE SCALE GENOMIC DNA]</scope>
    <source>
        <strain evidence="2 3">ALBI9_A</strain>
    </source>
</reference>
<dbReference type="AlphaFoldDB" id="A0A182F203"/>
<reference evidence="2" key="2">
    <citation type="submission" date="2022-08" db="UniProtKB">
        <authorList>
            <consortium name="EnsemblMetazoa"/>
        </authorList>
    </citation>
    <scope>IDENTIFICATION</scope>
    <source>
        <strain evidence="2">STECLA/ALBI9_A</strain>
    </source>
</reference>
<feature type="compositionally biased region" description="Polar residues" evidence="1">
    <location>
        <begin position="1"/>
        <end position="10"/>
    </location>
</feature>
<accession>A0A182F203</accession>
<protein>
    <submittedName>
        <fullName evidence="2">Uncharacterized protein</fullName>
    </submittedName>
</protein>
<dbReference type="EnsemblMetazoa" id="AALB000484-RA">
    <property type="protein sequence ID" value="AALB000484-PA"/>
    <property type="gene ID" value="AALB000484"/>
</dbReference>
<evidence type="ECO:0000256" key="1">
    <source>
        <dbReference type="SAM" id="MobiDB-lite"/>
    </source>
</evidence>
<name>A0A182F203_ANOAL</name>
<proteinExistence type="predicted"/>